<dbReference type="InterPro" id="IPR014016">
    <property type="entry name" value="UvrD-like_ATP-bd"/>
</dbReference>
<feature type="domain" description="UvrD-like helicase ATP-binding" evidence="16">
    <location>
        <begin position="14"/>
        <end position="357"/>
    </location>
</feature>
<organism evidence="18 19">
    <name type="scientific">Kineococcus halophytocola</name>
    <dbReference type="NCBI Taxonomy" id="3234027"/>
    <lineage>
        <taxon>Bacteria</taxon>
        <taxon>Bacillati</taxon>
        <taxon>Actinomycetota</taxon>
        <taxon>Actinomycetes</taxon>
        <taxon>Kineosporiales</taxon>
        <taxon>Kineosporiaceae</taxon>
        <taxon>Kineococcus</taxon>
    </lineage>
</organism>
<dbReference type="CDD" id="cd17932">
    <property type="entry name" value="DEXQc_UvrD"/>
    <property type="match status" value="1"/>
</dbReference>
<evidence type="ECO:0000256" key="11">
    <source>
        <dbReference type="ARBA" id="ARBA00023235"/>
    </source>
</evidence>
<dbReference type="SUPFAM" id="SSF52980">
    <property type="entry name" value="Restriction endonuclease-like"/>
    <property type="match status" value="1"/>
</dbReference>
<evidence type="ECO:0000256" key="2">
    <source>
        <dbReference type="ARBA" id="ARBA00022722"/>
    </source>
</evidence>
<dbReference type="PANTHER" id="PTHR11070:SF55">
    <property type="entry name" value="DNA 3'-5' HELICASE"/>
    <property type="match status" value="1"/>
</dbReference>
<dbReference type="InterPro" id="IPR000212">
    <property type="entry name" value="DNA_helicase_UvrD/REP"/>
</dbReference>
<evidence type="ECO:0000256" key="12">
    <source>
        <dbReference type="ARBA" id="ARBA00034617"/>
    </source>
</evidence>
<evidence type="ECO:0000256" key="7">
    <source>
        <dbReference type="ARBA" id="ARBA00022839"/>
    </source>
</evidence>
<evidence type="ECO:0000256" key="9">
    <source>
        <dbReference type="ARBA" id="ARBA00023125"/>
    </source>
</evidence>
<dbReference type="Pfam" id="PF00580">
    <property type="entry name" value="UvrD-helicase"/>
    <property type="match status" value="1"/>
</dbReference>
<evidence type="ECO:0000313" key="18">
    <source>
        <dbReference type="EMBL" id="MEZ0164694.1"/>
    </source>
</evidence>
<dbReference type="Gene3D" id="1.10.486.10">
    <property type="entry name" value="PCRA, domain 4"/>
    <property type="match status" value="1"/>
</dbReference>
<evidence type="ECO:0000256" key="5">
    <source>
        <dbReference type="ARBA" id="ARBA00022801"/>
    </source>
</evidence>
<feature type="domain" description="UvrD-like helicase C-terminal" evidence="17">
    <location>
        <begin position="358"/>
        <end position="699"/>
    </location>
</feature>
<dbReference type="InterPro" id="IPR011335">
    <property type="entry name" value="Restrct_endonuc-II-like"/>
</dbReference>
<dbReference type="PROSITE" id="PS51217">
    <property type="entry name" value="UVRD_HELICASE_CTER"/>
    <property type="match status" value="1"/>
</dbReference>
<dbReference type="Gene3D" id="3.90.320.10">
    <property type="match status" value="1"/>
</dbReference>
<keyword evidence="7" id="KW-0269">Exonuclease</keyword>
<dbReference type="Gene3D" id="3.40.50.300">
    <property type="entry name" value="P-loop containing nucleotide triphosphate hydrolases"/>
    <property type="match status" value="3"/>
</dbReference>
<dbReference type="PANTHER" id="PTHR11070">
    <property type="entry name" value="UVRD / RECB / PCRA DNA HELICASE FAMILY MEMBER"/>
    <property type="match status" value="1"/>
</dbReference>
<reference evidence="18 19" key="1">
    <citation type="submission" date="2024-07" db="EMBL/GenBank/DDBJ databases">
        <authorList>
            <person name="Thanompreechachai J."/>
            <person name="Duangmal K."/>
        </authorList>
    </citation>
    <scope>NUCLEOTIDE SEQUENCE [LARGE SCALE GENOMIC DNA]</scope>
    <source>
        <strain evidence="18 19">LSe6-4</strain>
    </source>
</reference>
<dbReference type="RefSeq" id="WP_370440932.1">
    <property type="nucleotide sequence ID" value="NZ_JBGFTU010000007.1"/>
</dbReference>
<comment type="similarity">
    <text evidence="1">Belongs to the helicase family. UvrD subfamily.</text>
</comment>
<dbReference type="Pfam" id="PF12705">
    <property type="entry name" value="PDDEXK_1"/>
    <property type="match status" value="1"/>
</dbReference>
<evidence type="ECO:0000313" key="19">
    <source>
        <dbReference type="Proteomes" id="UP001565927"/>
    </source>
</evidence>
<dbReference type="PROSITE" id="PS51198">
    <property type="entry name" value="UVRD_HELICASE_ATP_BIND"/>
    <property type="match status" value="1"/>
</dbReference>
<keyword evidence="5 15" id="KW-0378">Hydrolase</keyword>
<evidence type="ECO:0000256" key="15">
    <source>
        <dbReference type="PROSITE-ProRule" id="PRU00560"/>
    </source>
</evidence>
<comment type="catalytic activity">
    <reaction evidence="12">
        <text>Couples ATP hydrolysis with the unwinding of duplex DNA by translocating in the 3'-5' direction.</text>
        <dbReference type="EC" id="5.6.2.4"/>
    </reaction>
</comment>
<evidence type="ECO:0000256" key="10">
    <source>
        <dbReference type="ARBA" id="ARBA00023204"/>
    </source>
</evidence>
<gene>
    <name evidence="18" type="ORF">AB2L27_07935</name>
</gene>
<evidence type="ECO:0000256" key="14">
    <source>
        <dbReference type="ARBA" id="ARBA00048988"/>
    </source>
</evidence>
<protein>
    <recommendedName>
        <fullName evidence="13">DNA 3'-5' helicase</fullName>
        <ecNumber evidence="13">5.6.2.4</ecNumber>
    </recommendedName>
</protein>
<keyword evidence="9" id="KW-0238">DNA-binding</keyword>
<keyword evidence="4" id="KW-0227">DNA damage</keyword>
<dbReference type="InterPro" id="IPR011604">
    <property type="entry name" value="PDDEXK-like_dom_sf"/>
</dbReference>
<evidence type="ECO:0000259" key="16">
    <source>
        <dbReference type="PROSITE" id="PS51198"/>
    </source>
</evidence>
<keyword evidence="3 15" id="KW-0547">Nucleotide-binding</keyword>
<dbReference type="InterPro" id="IPR038726">
    <property type="entry name" value="PDDEXK_AddAB-type"/>
</dbReference>
<comment type="caution">
    <text evidence="18">The sequence shown here is derived from an EMBL/GenBank/DDBJ whole genome shotgun (WGS) entry which is preliminary data.</text>
</comment>
<keyword evidence="6 15" id="KW-0347">Helicase</keyword>
<evidence type="ECO:0000256" key="6">
    <source>
        <dbReference type="ARBA" id="ARBA00022806"/>
    </source>
</evidence>
<keyword evidence="11" id="KW-0413">Isomerase</keyword>
<feature type="binding site" evidence="15">
    <location>
        <begin position="35"/>
        <end position="42"/>
    </location>
    <ligand>
        <name>ATP</name>
        <dbReference type="ChEBI" id="CHEBI:30616"/>
    </ligand>
</feature>
<keyword evidence="2" id="KW-0540">Nuclease</keyword>
<dbReference type="Proteomes" id="UP001565927">
    <property type="component" value="Unassembled WGS sequence"/>
</dbReference>
<accession>A0ABV4H034</accession>
<keyword evidence="10" id="KW-0234">DNA repair</keyword>
<dbReference type="EMBL" id="JBGFTU010000007">
    <property type="protein sequence ID" value="MEZ0164694.1"/>
    <property type="molecule type" value="Genomic_DNA"/>
</dbReference>
<dbReference type="SUPFAM" id="SSF52540">
    <property type="entry name" value="P-loop containing nucleoside triphosphate hydrolases"/>
    <property type="match status" value="1"/>
</dbReference>
<dbReference type="Gene3D" id="1.10.10.160">
    <property type="match status" value="1"/>
</dbReference>
<keyword evidence="8 15" id="KW-0067">ATP-binding</keyword>
<evidence type="ECO:0000256" key="1">
    <source>
        <dbReference type="ARBA" id="ARBA00009922"/>
    </source>
</evidence>
<dbReference type="InterPro" id="IPR014017">
    <property type="entry name" value="DNA_helicase_UvrD-like_C"/>
</dbReference>
<keyword evidence="19" id="KW-1185">Reference proteome</keyword>
<sequence length="1126" mass="119419">MPTALEIAARLGRPAPTPEQVAVIEAPVEPLLVVAGAGSGKTETMSSRVVWLVANGLVAPEDVLGLTFTRKAAGELAERVRRRLRALRAHGLAPGSGTGDGLGEGEPVVSTYHAYAASLVGDHGLRLGVEPQSTVLSDAGAWQLASEVVETWRGDLPAVDAAPATLTAALLQLAGECAEHLVEAEDVVGFVAEVEAFVRTLPKDDKSLARYGAGVPGAPYAKVAALLGVQQARAQVVPLLREYQRRKREADQLDFGDQVLVAARLAREVPAVAATERARHRVVLLDEYQDTSYAQLALLRALFGDGHPVTAVGDPHQSIYGWRGASAGNLVSFPAHFRRADDTPAARLPLATSWRNDVGVLAAANVVAGPLNEALEAGTVAVLRPRPGAGTGRVRTAFATTVEEEAAEVAARIAEVWRADSERLAAARRVPGAEVRPRRTAAVLCRKRSQFVVLQRALREAGLPVQVVGLGGLLSTPEVADVVATLHVLHDPGRGDHLARLLTGARWRLGPRDVAALGAWARQLQRRRTHAVDPDAPDPDGAGEELDPVDVVVLPDEVEAVSLVEALDELPPTGWTGPDGRGLSPRALRRLARLAGTLRRLRTRTHLPVADLVGEVERSLLLDVEVAARPGGPPSTARGNLDALADAAASFSAGAPRPGLGGFLAWLDAAEIRERGLEPGAADVATDAVQLLTVHASKGLEWDVVAVPGLVEKSFPATGETAPGWLGGASSLGVLPYPLRGDRASLPEFAITSASTQQELNAAREEFLAACGEHQLAEERRLAYVAFTRAKEELLLSGAYWDQATRPRDPSRFLLEVLQAPPGTVPGLVSLPPAARPEPDAVNPRTANPQRVVWPLDPLASRRVEVDAGAALVRAALAGDGPAAAEGEGEGEGDEEVRAWREQTALLLAERAAAHQAPGVLLPAHLSASRLVALAQDPDALALQLRRPVPLEPRPATRRGTAFHAWLEHRFTASSLLDLVDLPGSADEDAGDDRDLEAMQRTYLASEWAGRDPVAVEVSVETPVADLVVRGRIDAVFATTGQDGRTRWDVVDWKTGRPPQGAAARARDVQLAVYRLAWSRWHGVPLEDVSAAFFYASTGDTVRPVDLLDAGDLERLVRSVPAATEG</sequence>
<dbReference type="InterPro" id="IPR013986">
    <property type="entry name" value="DExx_box_DNA_helicase_dom_sf"/>
</dbReference>
<dbReference type="InterPro" id="IPR027417">
    <property type="entry name" value="P-loop_NTPase"/>
</dbReference>
<evidence type="ECO:0000256" key="8">
    <source>
        <dbReference type="ARBA" id="ARBA00022840"/>
    </source>
</evidence>
<evidence type="ECO:0000256" key="4">
    <source>
        <dbReference type="ARBA" id="ARBA00022763"/>
    </source>
</evidence>
<dbReference type="GO" id="GO:0004386">
    <property type="term" value="F:helicase activity"/>
    <property type="evidence" value="ECO:0007669"/>
    <property type="project" value="UniProtKB-KW"/>
</dbReference>
<proteinExistence type="inferred from homology"/>
<evidence type="ECO:0000256" key="3">
    <source>
        <dbReference type="ARBA" id="ARBA00022741"/>
    </source>
</evidence>
<dbReference type="Pfam" id="PF13361">
    <property type="entry name" value="UvrD_C"/>
    <property type="match status" value="2"/>
</dbReference>
<name>A0ABV4H034_9ACTN</name>
<evidence type="ECO:0000259" key="17">
    <source>
        <dbReference type="PROSITE" id="PS51217"/>
    </source>
</evidence>
<comment type="catalytic activity">
    <reaction evidence="14">
        <text>ATP + H2O = ADP + phosphate + H(+)</text>
        <dbReference type="Rhea" id="RHEA:13065"/>
        <dbReference type="ChEBI" id="CHEBI:15377"/>
        <dbReference type="ChEBI" id="CHEBI:15378"/>
        <dbReference type="ChEBI" id="CHEBI:30616"/>
        <dbReference type="ChEBI" id="CHEBI:43474"/>
        <dbReference type="ChEBI" id="CHEBI:456216"/>
        <dbReference type="EC" id="5.6.2.4"/>
    </reaction>
</comment>
<evidence type="ECO:0000256" key="13">
    <source>
        <dbReference type="ARBA" id="ARBA00034808"/>
    </source>
</evidence>
<dbReference type="EC" id="5.6.2.4" evidence="13"/>